<dbReference type="KEGG" id="mik:FOE78_01795"/>
<dbReference type="PRINTS" id="PR00035">
    <property type="entry name" value="HTHGNTR"/>
</dbReference>
<dbReference type="GO" id="GO:0003677">
    <property type="term" value="F:DNA binding"/>
    <property type="evidence" value="ECO:0007669"/>
    <property type="project" value="UniProtKB-KW"/>
</dbReference>
<evidence type="ECO:0000256" key="3">
    <source>
        <dbReference type="ARBA" id="ARBA00023163"/>
    </source>
</evidence>
<dbReference type="InterPro" id="IPR050679">
    <property type="entry name" value="Bact_HTH_transcr_reg"/>
</dbReference>
<keyword evidence="6" id="KW-1185">Reference proteome</keyword>
<keyword evidence="3" id="KW-0804">Transcription</keyword>
<evidence type="ECO:0000313" key="6">
    <source>
        <dbReference type="Proteomes" id="UP000319263"/>
    </source>
</evidence>
<dbReference type="GO" id="GO:0045892">
    <property type="term" value="P:negative regulation of DNA-templated transcription"/>
    <property type="evidence" value="ECO:0007669"/>
    <property type="project" value="TreeGrafter"/>
</dbReference>
<name>A0A516PUL9_9ACTN</name>
<keyword evidence="1" id="KW-0805">Transcription regulation</keyword>
<dbReference type="Pfam" id="PF00392">
    <property type="entry name" value="GntR"/>
    <property type="match status" value="1"/>
</dbReference>
<dbReference type="InterPro" id="IPR036388">
    <property type="entry name" value="WH-like_DNA-bd_sf"/>
</dbReference>
<dbReference type="SMART" id="SM00345">
    <property type="entry name" value="HTH_GNTR"/>
    <property type="match status" value="1"/>
</dbReference>
<evidence type="ECO:0000313" key="5">
    <source>
        <dbReference type="EMBL" id="QDP94820.1"/>
    </source>
</evidence>
<accession>A0A516PUL9</accession>
<dbReference type="InterPro" id="IPR000524">
    <property type="entry name" value="Tscrpt_reg_HTH_GntR"/>
</dbReference>
<dbReference type="SUPFAM" id="SSF46785">
    <property type="entry name" value="Winged helix' DNA-binding domain"/>
    <property type="match status" value="1"/>
</dbReference>
<reference evidence="5 6" key="1">
    <citation type="submission" date="2019-07" db="EMBL/GenBank/DDBJ databases">
        <title>Microlunatus dokdonensis sp. nov. isolated from the rhizospheric soil of the wild plant Elymus tsukushiensis.</title>
        <authorList>
            <person name="Ghim S.-Y."/>
            <person name="Hwang Y.-J."/>
            <person name="Son J.-S."/>
            <person name="Shin J.-H."/>
        </authorList>
    </citation>
    <scope>NUCLEOTIDE SEQUENCE [LARGE SCALE GENOMIC DNA]</scope>
    <source>
        <strain evidence="5 6">KUDC0627</strain>
    </source>
</reference>
<feature type="domain" description="HTH gntR-type" evidence="4">
    <location>
        <begin position="10"/>
        <end position="78"/>
    </location>
</feature>
<keyword evidence="2" id="KW-0238">DNA-binding</keyword>
<dbReference type="RefSeq" id="WP_143984808.1">
    <property type="nucleotide sequence ID" value="NZ_CP041692.1"/>
</dbReference>
<dbReference type="AlphaFoldDB" id="A0A516PUL9"/>
<gene>
    <name evidence="5" type="ORF">FOE78_01795</name>
</gene>
<dbReference type="PANTHER" id="PTHR44846:SF17">
    <property type="entry name" value="GNTR-FAMILY TRANSCRIPTIONAL REGULATOR"/>
    <property type="match status" value="1"/>
</dbReference>
<sequence>MSGLDLDNPKPPYMQVAQLLRAAILSKSIEPGDRLPSQAELAKRYGVARMTIQQALRLLREENLIVSRQGSGVFVRERTSRPVGLRPHIEAAFEHADVQIDFSGYTAETLHTAIQEPIDKIRDGRLAPRSIRLRLLLADMTQPIALPVRAGDDPGDDPRVRQRMQKTIERYAGGINESLGELALLGLVEKASADIRVHGSAPLFKLYLINRADLFFGFYPVVAHDVVIGGEVVPTFDPMGKDTALFHHTATKDPDALGTQYVTEAERWFDSVWSTIARPVTL</sequence>
<organism evidence="5 6">
    <name type="scientific">Microlunatus elymi</name>
    <dbReference type="NCBI Taxonomy" id="2596828"/>
    <lineage>
        <taxon>Bacteria</taxon>
        <taxon>Bacillati</taxon>
        <taxon>Actinomycetota</taxon>
        <taxon>Actinomycetes</taxon>
        <taxon>Propionibacteriales</taxon>
        <taxon>Propionibacteriaceae</taxon>
        <taxon>Microlunatus</taxon>
    </lineage>
</organism>
<evidence type="ECO:0000256" key="1">
    <source>
        <dbReference type="ARBA" id="ARBA00023015"/>
    </source>
</evidence>
<dbReference type="GO" id="GO:0003700">
    <property type="term" value="F:DNA-binding transcription factor activity"/>
    <property type="evidence" value="ECO:0007669"/>
    <property type="project" value="InterPro"/>
</dbReference>
<evidence type="ECO:0000256" key="2">
    <source>
        <dbReference type="ARBA" id="ARBA00023125"/>
    </source>
</evidence>
<dbReference type="OrthoDB" id="4164516at2"/>
<dbReference type="CDD" id="cd07377">
    <property type="entry name" value="WHTH_GntR"/>
    <property type="match status" value="1"/>
</dbReference>
<dbReference type="PROSITE" id="PS50949">
    <property type="entry name" value="HTH_GNTR"/>
    <property type="match status" value="1"/>
</dbReference>
<dbReference type="PANTHER" id="PTHR44846">
    <property type="entry name" value="MANNOSYL-D-GLYCERATE TRANSPORT/METABOLISM SYSTEM REPRESSOR MNGR-RELATED"/>
    <property type="match status" value="1"/>
</dbReference>
<protein>
    <submittedName>
        <fullName evidence="5">GntR family transcriptional regulator</fullName>
    </submittedName>
</protein>
<dbReference type="Proteomes" id="UP000319263">
    <property type="component" value="Chromosome"/>
</dbReference>
<evidence type="ECO:0000259" key="4">
    <source>
        <dbReference type="PROSITE" id="PS50949"/>
    </source>
</evidence>
<proteinExistence type="predicted"/>
<dbReference type="InterPro" id="IPR036390">
    <property type="entry name" value="WH_DNA-bd_sf"/>
</dbReference>
<dbReference type="EMBL" id="CP041692">
    <property type="protein sequence ID" value="QDP94820.1"/>
    <property type="molecule type" value="Genomic_DNA"/>
</dbReference>
<dbReference type="Gene3D" id="1.10.10.10">
    <property type="entry name" value="Winged helix-like DNA-binding domain superfamily/Winged helix DNA-binding domain"/>
    <property type="match status" value="1"/>
</dbReference>